<keyword evidence="6 11" id="KW-0732">Signal</keyword>
<sequence length="371" mass="37995">MNKSAFTAAVLAAGAGAASAQTGVSLFGLVDAYVESARIAGQPTVNRVSSGGSAASRWGLRGGEDLGGGLNAHFVIENGFAPDTGAALQGGRLFGRQAWVGLASATAGEIRLGRQYAPIHYSMQGSDIDAFSAFSPVFAMYLSNGEQSRQDNQVSWWTPKLAGFSGAVSVAAGENAAVAPGPTTGWIPAAGTARRSLGALLRWQSGDLDASAAFHQGGQALAAGEAEQQAFNLGAMWRAGGVQVGGNYWSHRNELPSAATARTQGFALGVRVPVAGALSLVAQVAQVRDNGHAYATGAVKAEGRTNHLNVGASYALSRRTELYLRHARVQDRSGGYNGRANAALLGAFGANSALPPDGSARTLGVGLRHSF</sequence>
<feature type="chain" id="PRO_5046629977" evidence="11">
    <location>
        <begin position="21"/>
        <end position="371"/>
    </location>
</feature>
<evidence type="ECO:0000256" key="6">
    <source>
        <dbReference type="ARBA" id="ARBA00022729"/>
    </source>
</evidence>
<comment type="subcellular location">
    <subcellularLocation>
        <location evidence="1">Cell outer membrane</location>
        <topology evidence="1">Multi-pass membrane protein</topology>
    </subcellularLocation>
</comment>
<dbReference type="Pfam" id="PF13609">
    <property type="entry name" value="Porin_4"/>
    <property type="match status" value="1"/>
</dbReference>
<dbReference type="InterPro" id="IPR033900">
    <property type="entry name" value="Gram_neg_porin_domain"/>
</dbReference>
<evidence type="ECO:0000256" key="7">
    <source>
        <dbReference type="ARBA" id="ARBA00023065"/>
    </source>
</evidence>
<dbReference type="PANTHER" id="PTHR34501:SF9">
    <property type="entry name" value="MAJOR OUTER MEMBRANE PROTEIN P.IA"/>
    <property type="match status" value="1"/>
</dbReference>
<feature type="signal peptide" evidence="11">
    <location>
        <begin position="1"/>
        <end position="20"/>
    </location>
</feature>
<proteinExistence type="predicted"/>
<evidence type="ECO:0000256" key="11">
    <source>
        <dbReference type="SAM" id="SignalP"/>
    </source>
</evidence>
<keyword evidence="4" id="KW-1134">Transmembrane beta strand</keyword>
<evidence type="ECO:0000256" key="1">
    <source>
        <dbReference type="ARBA" id="ARBA00004571"/>
    </source>
</evidence>
<organism evidence="13 14">
    <name type="scientific">Azohydromonas lata</name>
    <dbReference type="NCBI Taxonomy" id="45677"/>
    <lineage>
        <taxon>Bacteria</taxon>
        <taxon>Pseudomonadati</taxon>
        <taxon>Pseudomonadota</taxon>
        <taxon>Betaproteobacteria</taxon>
        <taxon>Burkholderiales</taxon>
        <taxon>Sphaerotilaceae</taxon>
        <taxon>Azohydromonas</taxon>
    </lineage>
</organism>
<dbReference type="InterPro" id="IPR023614">
    <property type="entry name" value="Porin_dom_sf"/>
</dbReference>
<evidence type="ECO:0000256" key="8">
    <source>
        <dbReference type="ARBA" id="ARBA00023114"/>
    </source>
</evidence>
<keyword evidence="7" id="KW-0406">Ion transport</keyword>
<evidence type="ECO:0000256" key="5">
    <source>
        <dbReference type="ARBA" id="ARBA00022692"/>
    </source>
</evidence>
<dbReference type="InterPro" id="IPR050298">
    <property type="entry name" value="Gram-neg_bact_OMP"/>
</dbReference>
<comment type="subunit">
    <text evidence="2">Homotrimer.</text>
</comment>
<keyword evidence="10" id="KW-0998">Cell outer membrane</keyword>
<evidence type="ECO:0000313" key="14">
    <source>
        <dbReference type="Proteomes" id="UP001293718"/>
    </source>
</evidence>
<dbReference type="PANTHER" id="PTHR34501">
    <property type="entry name" value="PROTEIN YDDL-RELATED"/>
    <property type="match status" value="1"/>
</dbReference>
<name>A0ABU5IH75_9BURK</name>
<evidence type="ECO:0000313" key="13">
    <source>
        <dbReference type="EMBL" id="MDZ5458492.1"/>
    </source>
</evidence>
<dbReference type="EMBL" id="JAXOJX010000030">
    <property type="protein sequence ID" value="MDZ5458492.1"/>
    <property type="molecule type" value="Genomic_DNA"/>
</dbReference>
<dbReference type="Proteomes" id="UP001293718">
    <property type="component" value="Unassembled WGS sequence"/>
</dbReference>
<keyword evidence="9" id="KW-0472">Membrane</keyword>
<accession>A0ABU5IH75</accession>
<dbReference type="CDD" id="cd00342">
    <property type="entry name" value="gram_neg_porins"/>
    <property type="match status" value="1"/>
</dbReference>
<dbReference type="InterPro" id="IPR002299">
    <property type="entry name" value="Porin_Neis"/>
</dbReference>
<evidence type="ECO:0000256" key="10">
    <source>
        <dbReference type="ARBA" id="ARBA00023237"/>
    </source>
</evidence>
<dbReference type="PRINTS" id="PR00184">
    <property type="entry name" value="NEISSPPORIN"/>
</dbReference>
<evidence type="ECO:0000256" key="2">
    <source>
        <dbReference type="ARBA" id="ARBA00011233"/>
    </source>
</evidence>
<keyword evidence="8" id="KW-0626">Porin</keyword>
<gene>
    <name evidence="13" type="ORF">SM757_18090</name>
</gene>
<keyword evidence="3" id="KW-0813">Transport</keyword>
<evidence type="ECO:0000256" key="3">
    <source>
        <dbReference type="ARBA" id="ARBA00022448"/>
    </source>
</evidence>
<dbReference type="Gene3D" id="2.40.160.10">
    <property type="entry name" value="Porin"/>
    <property type="match status" value="1"/>
</dbReference>
<feature type="domain" description="Porin" evidence="12">
    <location>
        <begin position="8"/>
        <end position="331"/>
    </location>
</feature>
<protein>
    <submittedName>
        <fullName evidence="13">Porin</fullName>
    </submittedName>
</protein>
<evidence type="ECO:0000256" key="4">
    <source>
        <dbReference type="ARBA" id="ARBA00022452"/>
    </source>
</evidence>
<evidence type="ECO:0000259" key="12">
    <source>
        <dbReference type="Pfam" id="PF13609"/>
    </source>
</evidence>
<reference evidence="13 14" key="1">
    <citation type="submission" date="2023-11" db="EMBL/GenBank/DDBJ databases">
        <title>Draft genome of Azohydromonas lata strain H1 (DSM1123), a polyhydroxyalkanoate producer.</title>
        <authorList>
            <person name="Traversa D."/>
            <person name="D'Addabbo P."/>
            <person name="Pazzani C."/>
            <person name="Manzari C."/>
            <person name="Chiara M."/>
            <person name="Scrascia M."/>
        </authorList>
    </citation>
    <scope>NUCLEOTIDE SEQUENCE [LARGE SCALE GENOMIC DNA]</scope>
    <source>
        <strain evidence="13 14">H1</strain>
    </source>
</reference>
<dbReference type="RefSeq" id="WP_322466560.1">
    <property type="nucleotide sequence ID" value="NZ_JAXOJX010000030.1"/>
</dbReference>
<keyword evidence="5" id="KW-0812">Transmembrane</keyword>
<comment type="caution">
    <text evidence="13">The sequence shown here is derived from an EMBL/GenBank/DDBJ whole genome shotgun (WGS) entry which is preliminary data.</text>
</comment>
<dbReference type="SUPFAM" id="SSF56935">
    <property type="entry name" value="Porins"/>
    <property type="match status" value="1"/>
</dbReference>
<evidence type="ECO:0000256" key="9">
    <source>
        <dbReference type="ARBA" id="ARBA00023136"/>
    </source>
</evidence>
<keyword evidence="14" id="KW-1185">Reference proteome</keyword>